<sequence>MEIRQLIQSEVEDLHGIIKTHRSDTKDSGYGALFKSAVHIHSALFLDISILFNLVCLQPQFMYQKP</sequence>
<dbReference type="Proteomes" id="UP000324800">
    <property type="component" value="Unassembled WGS sequence"/>
</dbReference>
<proteinExistence type="predicted"/>
<reference evidence="1 2" key="1">
    <citation type="submission" date="2019-03" db="EMBL/GenBank/DDBJ databases">
        <title>Single cell metagenomics reveals metabolic interactions within the superorganism composed of flagellate Streblomastix strix and complex community of Bacteroidetes bacteria on its surface.</title>
        <authorList>
            <person name="Treitli S.C."/>
            <person name="Kolisko M."/>
            <person name="Husnik F."/>
            <person name="Keeling P."/>
            <person name="Hampl V."/>
        </authorList>
    </citation>
    <scope>NUCLEOTIDE SEQUENCE [LARGE SCALE GENOMIC DNA]</scope>
    <source>
        <strain evidence="1">ST1C</strain>
    </source>
</reference>
<organism evidence="1 2">
    <name type="scientific">Streblomastix strix</name>
    <dbReference type="NCBI Taxonomy" id="222440"/>
    <lineage>
        <taxon>Eukaryota</taxon>
        <taxon>Metamonada</taxon>
        <taxon>Preaxostyla</taxon>
        <taxon>Oxymonadida</taxon>
        <taxon>Streblomastigidae</taxon>
        <taxon>Streblomastix</taxon>
    </lineage>
</organism>
<name>A0A5J4TYP1_9EUKA</name>
<gene>
    <name evidence="1" type="ORF">EZS28_041224</name>
</gene>
<accession>A0A5J4TYP1</accession>
<dbReference type="AlphaFoldDB" id="A0A5J4TYP1"/>
<dbReference type="EMBL" id="SNRW01023154">
    <property type="protein sequence ID" value="KAA6363248.1"/>
    <property type="molecule type" value="Genomic_DNA"/>
</dbReference>
<evidence type="ECO:0000313" key="2">
    <source>
        <dbReference type="Proteomes" id="UP000324800"/>
    </source>
</evidence>
<evidence type="ECO:0000313" key="1">
    <source>
        <dbReference type="EMBL" id="KAA6363248.1"/>
    </source>
</evidence>
<comment type="caution">
    <text evidence="1">The sequence shown here is derived from an EMBL/GenBank/DDBJ whole genome shotgun (WGS) entry which is preliminary data.</text>
</comment>
<protein>
    <submittedName>
        <fullName evidence="1">Uncharacterized protein</fullName>
    </submittedName>
</protein>